<evidence type="ECO:0000256" key="1">
    <source>
        <dbReference type="SAM" id="MobiDB-lite"/>
    </source>
</evidence>
<reference evidence="2" key="1">
    <citation type="journal article" date="2020" name="G3 (Bethesda)">
        <title>High-Quality Assemblies for Three Invasive Social Wasps from the &lt;i&gt;Vespula&lt;/i&gt; Genus.</title>
        <authorList>
            <person name="Harrop T.W.R."/>
            <person name="Guhlin J."/>
            <person name="McLaughlin G.M."/>
            <person name="Permina E."/>
            <person name="Stockwell P."/>
            <person name="Gilligan J."/>
            <person name="Le Lec M.F."/>
            <person name="Gruber M.A.M."/>
            <person name="Quinn O."/>
            <person name="Lovegrove M."/>
            <person name="Duncan E.J."/>
            <person name="Remnant E.J."/>
            <person name="Van Eeckhoven J."/>
            <person name="Graham B."/>
            <person name="Knapp R.A."/>
            <person name="Langford K.W."/>
            <person name="Kronenberg Z."/>
            <person name="Press M.O."/>
            <person name="Eacker S.M."/>
            <person name="Wilson-Rankin E.E."/>
            <person name="Purcell J."/>
            <person name="Lester P.J."/>
            <person name="Dearden P.K."/>
        </authorList>
    </citation>
    <scope>NUCLEOTIDE SEQUENCE</scope>
    <source>
        <strain evidence="2">Volc-1</strain>
    </source>
</reference>
<feature type="compositionally biased region" description="Basic and acidic residues" evidence="1">
    <location>
        <begin position="672"/>
        <end position="683"/>
    </location>
</feature>
<name>A0A834P073_VESPE</name>
<proteinExistence type="predicted"/>
<feature type="compositionally biased region" description="Basic and acidic residues" evidence="1">
    <location>
        <begin position="645"/>
        <end position="654"/>
    </location>
</feature>
<organism evidence="2 3">
    <name type="scientific">Vespula pensylvanica</name>
    <name type="common">Western yellow jacket</name>
    <name type="synonym">Wasp</name>
    <dbReference type="NCBI Taxonomy" id="30213"/>
    <lineage>
        <taxon>Eukaryota</taxon>
        <taxon>Metazoa</taxon>
        <taxon>Ecdysozoa</taxon>
        <taxon>Arthropoda</taxon>
        <taxon>Hexapoda</taxon>
        <taxon>Insecta</taxon>
        <taxon>Pterygota</taxon>
        <taxon>Neoptera</taxon>
        <taxon>Endopterygota</taxon>
        <taxon>Hymenoptera</taxon>
        <taxon>Apocrita</taxon>
        <taxon>Aculeata</taxon>
        <taxon>Vespoidea</taxon>
        <taxon>Vespidae</taxon>
        <taxon>Vespinae</taxon>
        <taxon>Vespula</taxon>
    </lineage>
</organism>
<dbReference type="EMBL" id="JACSDY010000007">
    <property type="protein sequence ID" value="KAF7423268.1"/>
    <property type="molecule type" value="Genomic_DNA"/>
</dbReference>
<keyword evidence="3" id="KW-1185">Reference proteome</keyword>
<feature type="region of interest" description="Disordered" evidence="1">
    <location>
        <begin position="726"/>
        <end position="755"/>
    </location>
</feature>
<accession>A0A834P073</accession>
<sequence length="1145" mass="128101">MCDLIDLDNSTGTSLNTKLASPLIPVPSNIEQRNLNVCCDRNNTLIIEKRESLGNNPFDMLLHKAIEYVNKEEDPFEIVYEKALKGTDITVLEDKNINITDDCKATYTQFSCKLKEGKTLDESFPNPDLIKSTAEIKSLNSSILNHSAMNDTLYETNYNREKNEIKCMVQHKIPSQIQETESDMKNLIPINIKSIQMRSYSQGDIAHECKQLLKYRSNSVTETLKTDRVNINDTDSKSSSIFNDQLNKGFLEDQYNDVSVFSTISNISSITRNSGSLTHNSMASMISNNTMNFAFLDNCSSLVFCDTKLNERVNSPMNKVSVSSGTSLPITPAQKQIDISVLAQKLNELKLKTSELQISQKHNNESDNQHINTKTTFDVNDKLLDIDACIPEITFSKLSNSSTNSDASSDSNFLKNNNVNKSILNEAKALAKTFEEYAEKASGSNSDELIIDDPMWTSELLPAFEDDIVDDLIEVPSFNATNREEKFNDMLCSNSNINDKTKSQNNIKQNIEIVPFSQIIADKKATSTLLLDLKKIVRTENNSEANRLLENLEKVLGIQSSNDIELLSAYLQTTNDSETIKNTGEEKHDKSHVDDLKIHEIEINKESCCNNKINRCEVFNDSKLLIMENKIQNDLPLVNAQTEISPKKERSVDTEKEENEIDINNSTQENMETNKEENNKTESNEKVAVELLINLGKVLSGQSNESATLNLLKNLGEVLNLVSKNKQEKNNEQDNITSTIGRTPTKEKSGNKVQSTISLKVKQRRSLDLISKVKPFNQKAYRRSACVNSTSPSKKLQNSLLFKDNNKSQLSKTKKRFPSDPGSINLISSRKEVAANIGDQQIIGIHKVNTEINNPKEKPPIKLVVRNQLKNKSKFEAVNRKGPMKAVIPIGNMQRKGITTPPKSPKNVQPCIKIFSSTPNSMENEIDFKKSPKLKPMASSTPDSLKHKSVVQLPMIQRCDKINASCDISPINVQEEITSDKCKIYLSPKRVSKCCSPRRGMPKSQIRESSIPKYSTSPGIPVRIPSQDINKSQEMTLSSQSLSRKEENIYKKSPMTNKKIGITEQKSPLKDSNHIVTKGKPLNLTSKLRGSSNKIIGKKMESSIVQTVDTARRTAIIGQVTKVVPLGASSYSDKFLKGNNGKAIF</sequence>
<dbReference type="Proteomes" id="UP000600918">
    <property type="component" value="Unassembled WGS sequence"/>
</dbReference>
<gene>
    <name evidence="2" type="ORF">H0235_008551</name>
</gene>
<dbReference type="AlphaFoldDB" id="A0A834P073"/>
<evidence type="ECO:0000313" key="2">
    <source>
        <dbReference type="EMBL" id="KAF7423268.1"/>
    </source>
</evidence>
<evidence type="ECO:0000313" key="3">
    <source>
        <dbReference type="Proteomes" id="UP000600918"/>
    </source>
</evidence>
<comment type="caution">
    <text evidence="2">The sequence shown here is derived from an EMBL/GenBank/DDBJ whole genome shotgun (WGS) entry which is preliminary data.</text>
</comment>
<feature type="region of interest" description="Disordered" evidence="1">
    <location>
        <begin position="644"/>
        <end position="683"/>
    </location>
</feature>
<protein>
    <submittedName>
        <fullName evidence="2">Uncharacterized protein</fullName>
    </submittedName>
</protein>
<feature type="region of interest" description="Disordered" evidence="1">
    <location>
        <begin position="996"/>
        <end position="1022"/>
    </location>
</feature>